<dbReference type="InterPro" id="IPR036890">
    <property type="entry name" value="HATPase_C_sf"/>
</dbReference>
<keyword evidence="10" id="KW-0472">Membrane</keyword>
<evidence type="ECO:0000256" key="7">
    <source>
        <dbReference type="ARBA" id="ARBA00022777"/>
    </source>
</evidence>
<dbReference type="EC" id="2.7.13.3" evidence="3"/>
<dbReference type="Proteomes" id="UP001500416">
    <property type="component" value="Unassembled WGS sequence"/>
</dbReference>
<reference evidence="13 14" key="1">
    <citation type="journal article" date="2019" name="Int. J. Syst. Evol. Microbiol.">
        <title>The Global Catalogue of Microorganisms (GCM) 10K type strain sequencing project: providing services to taxonomists for standard genome sequencing and annotation.</title>
        <authorList>
            <consortium name="The Broad Institute Genomics Platform"/>
            <consortium name="The Broad Institute Genome Sequencing Center for Infectious Disease"/>
            <person name="Wu L."/>
            <person name="Ma J."/>
        </authorList>
    </citation>
    <scope>NUCLEOTIDE SEQUENCE [LARGE SCALE GENOMIC DNA]</scope>
    <source>
        <strain evidence="13 14">JCM 3380</strain>
    </source>
</reference>
<dbReference type="SUPFAM" id="SSF158472">
    <property type="entry name" value="HAMP domain-like"/>
    <property type="match status" value="1"/>
</dbReference>
<dbReference type="PROSITE" id="PS50109">
    <property type="entry name" value="HIS_KIN"/>
    <property type="match status" value="1"/>
</dbReference>
<dbReference type="PANTHER" id="PTHR45436">
    <property type="entry name" value="SENSOR HISTIDINE KINASE YKOH"/>
    <property type="match status" value="1"/>
</dbReference>
<dbReference type="Pfam" id="PF00512">
    <property type="entry name" value="HisKA"/>
    <property type="match status" value="1"/>
</dbReference>
<dbReference type="PRINTS" id="PR00344">
    <property type="entry name" value="BCTRLSENSOR"/>
</dbReference>
<evidence type="ECO:0000256" key="2">
    <source>
        <dbReference type="ARBA" id="ARBA00004236"/>
    </source>
</evidence>
<keyword evidence="4" id="KW-0597">Phosphoprotein</keyword>
<dbReference type="SMART" id="SM00388">
    <property type="entry name" value="HisKA"/>
    <property type="match status" value="1"/>
</dbReference>
<dbReference type="InterPro" id="IPR005467">
    <property type="entry name" value="His_kinase_dom"/>
</dbReference>
<evidence type="ECO:0000256" key="1">
    <source>
        <dbReference type="ARBA" id="ARBA00000085"/>
    </source>
</evidence>
<evidence type="ECO:0000313" key="13">
    <source>
        <dbReference type="EMBL" id="GAA0248741.1"/>
    </source>
</evidence>
<dbReference type="InterPro" id="IPR004358">
    <property type="entry name" value="Sig_transdc_His_kin-like_C"/>
</dbReference>
<dbReference type="SUPFAM" id="SSF55874">
    <property type="entry name" value="ATPase domain of HSP90 chaperone/DNA topoisomerase II/histidine kinase"/>
    <property type="match status" value="1"/>
</dbReference>
<sequence length="359" mass="37939">MLLGSGALLLGVNYLLVRGALPVPTEPPSASPPPQTGAVQVSPDTAVTGSQVQEVNVGQYRADVLNTLLVQSGVALAASAVIALLLGRLAAAGMLRPVHEVVATARRLGADDLHRRIGLRGPKDELTELADTFDQMLGRLERSFDSQRRFVANASHELRTPLATQRTLVEVALSRPGENAPLRELCERLLVMNARSEALIEGLLVLAGSDRGLERPEDVRLDQVVARVLAAHARQLATAGIAVRSSLAPRVVRSEPVLLEQLVTNLVDNAIKYNDGGEIVVRVDASPALEIANTGPEVPPDRVQSLFEPFVQLRRERLATSQGVGLGLSIVASIARAHGGAARATPRSGGGLVVAVTLP</sequence>
<dbReference type="Gene3D" id="6.10.340.10">
    <property type="match status" value="1"/>
</dbReference>
<dbReference type="Gene3D" id="1.10.287.130">
    <property type="match status" value="1"/>
</dbReference>
<keyword evidence="13" id="KW-0067">ATP-binding</keyword>
<dbReference type="InterPro" id="IPR003660">
    <property type="entry name" value="HAMP_dom"/>
</dbReference>
<evidence type="ECO:0000256" key="5">
    <source>
        <dbReference type="ARBA" id="ARBA00022679"/>
    </source>
</evidence>
<organism evidence="13 14">
    <name type="scientific">Saccharothrix mutabilis subsp. mutabilis</name>
    <dbReference type="NCBI Taxonomy" id="66855"/>
    <lineage>
        <taxon>Bacteria</taxon>
        <taxon>Bacillati</taxon>
        <taxon>Actinomycetota</taxon>
        <taxon>Actinomycetes</taxon>
        <taxon>Pseudonocardiales</taxon>
        <taxon>Pseudonocardiaceae</taxon>
        <taxon>Saccharothrix</taxon>
    </lineage>
</organism>
<dbReference type="Pfam" id="PF00672">
    <property type="entry name" value="HAMP"/>
    <property type="match status" value="1"/>
</dbReference>
<protein>
    <recommendedName>
        <fullName evidence="3">histidine kinase</fullName>
        <ecNumber evidence="3">2.7.13.3</ecNumber>
    </recommendedName>
</protein>
<dbReference type="GO" id="GO:0005524">
    <property type="term" value="F:ATP binding"/>
    <property type="evidence" value="ECO:0007669"/>
    <property type="project" value="UniProtKB-KW"/>
</dbReference>
<gene>
    <name evidence="13" type="ORF">GCM10010492_55830</name>
</gene>
<keyword evidence="14" id="KW-1185">Reference proteome</keyword>
<dbReference type="InterPro" id="IPR036097">
    <property type="entry name" value="HisK_dim/P_sf"/>
</dbReference>
<comment type="catalytic activity">
    <reaction evidence="1">
        <text>ATP + protein L-histidine = ADP + protein N-phospho-L-histidine.</text>
        <dbReference type="EC" id="2.7.13.3"/>
    </reaction>
</comment>
<dbReference type="Gene3D" id="3.30.565.10">
    <property type="entry name" value="Histidine kinase-like ATPase, C-terminal domain"/>
    <property type="match status" value="1"/>
</dbReference>
<comment type="caution">
    <text evidence="13">The sequence shown here is derived from an EMBL/GenBank/DDBJ whole genome shotgun (WGS) entry which is preliminary data.</text>
</comment>
<dbReference type="SMART" id="SM00304">
    <property type="entry name" value="HAMP"/>
    <property type="match status" value="1"/>
</dbReference>
<evidence type="ECO:0000256" key="6">
    <source>
        <dbReference type="ARBA" id="ARBA00022692"/>
    </source>
</evidence>
<dbReference type="InterPro" id="IPR003661">
    <property type="entry name" value="HisK_dim/P_dom"/>
</dbReference>
<dbReference type="CDD" id="cd06225">
    <property type="entry name" value="HAMP"/>
    <property type="match status" value="1"/>
</dbReference>
<dbReference type="Pfam" id="PF02518">
    <property type="entry name" value="HATPase_c"/>
    <property type="match status" value="1"/>
</dbReference>
<comment type="subcellular location">
    <subcellularLocation>
        <location evidence="2">Cell membrane</location>
    </subcellularLocation>
</comment>
<dbReference type="PROSITE" id="PS50885">
    <property type="entry name" value="HAMP"/>
    <property type="match status" value="1"/>
</dbReference>
<dbReference type="CDD" id="cd00082">
    <property type="entry name" value="HisKA"/>
    <property type="match status" value="1"/>
</dbReference>
<feature type="domain" description="Histidine kinase" evidence="11">
    <location>
        <begin position="153"/>
        <end position="359"/>
    </location>
</feature>
<keyword evidence="8" id="KW-1133">Transmembrane helix</keyword>
<keyword evidence="13" id="KW-0547">Nucleotide-binding</keyword>
<proteinExistence type="predicted"/>
<name>A0ABN0UFC5_9PSEU</name>
<evidence type="ECO:0000259" key="11">
    <source>
        <dbReference type="PROSITE" id="PS50109"/>
    </source>
</evidence>
<evidence type="ECO:0000259" key="12">
    <source>
        <dbReference type="PROSITE" id="PS50885"/>
    </source>
</evidence>
<keyword evidence="5" id="KW-0808">Transferase</keyword>
<keyword evidence="9" id="KW-0902">Two-component regulatory system</keyword>
<evidence type="ECO:0000313" key="14">
    <source>
        <dbReference type="Proteomes" id="UP001500416"/>
    </source>
</evidence>
<evidence type="ECO:0000256" key="10">
    <source>
        <dbReference type="ARBA" id="ARBA00023136"/>
    </source>
</evidence>
<dbReference type="SUPFAM" id="SSF47384">
    <property type="entry name" value="Homodimeric domain of signal transducing histidine kinase"/>
    <property type="match status" value="1"/>
</dbReference>
<keyword evidence="7" id="KW-0418">Kinase</keyword>
<dbReference type="RefSeq" id="WP_343936897.1">
    <property type="nucleotide sequence ID" value="NZ_BAAABU010000016.1"/>
</dbReference>
<accession>A0ABN0UFC5</accession>
<dbReference type="PANTHER" id="PTHR45436:SF5">
    <property type="entry name" value="SENSOR HISTIDINE KINASE TRCS"/>
    <property type="match status" value="1"/>
</dbReference>
<dbReference type="InterPro" id="IPR050428">
    <property type="entry name" value="TCS_sensor_his_kinase"/>
</dbReference>
<feature type="domain" description="HAMP" evidence="12">
    <location>
        <begin position="92"/>
        <end position="145"/>
    </location>
</feature>
<evidence type="ECO:0000256" key="4">
    <source>
        <dbReference type="ARBA" id="ARBA00022553"/>
    </source>
</evidence>
<evidence type="ECO:0000256" key="9">
    <source>
        <dbReference type="ARBA" id="ARBA00023012"/>
    </source>
</evidence>
<evidence type="ECO:0000256" key="3">
    <source>
        <dbReference type="ARBA" id="ARBA00012438"/>
    </source>
</evidence>
<evidence type="ECO:0000256" key="8">
    <source>
        <dbReference type="ARBA" id="ARBA00022989"/>
    </source>
</evidence>
<dbReference type="SMART" id="SM00387">
    <property type="entry name" value="HATPase_c"/>
    <property type="match status" value="1"/>
</dbReference>
<keyword evidence="6" id="KW-0812">Transmembrane</keyword>
<dbReference type="CDD" id="cd00075">
    <property type="entry name" value="HATPase"/>
    <property type="match status" value="1"/>
</dbReference>
<dbReference type="InterPro" id="IPR003594">
    <property type="entry name" value="HATPase_dom"/>
</dbReference>
<dbReference type="EMBL" id="BAAABU010000016">
    <property type="protein sequence ID" value="GAA0248741.1"/>
    <property type="molecule type" value="Genomic_DNA"/>
</dbReference>